<feature type="repeat" description="HEAT" evidence="5">
    <location>
        <begin position="169"/>
        <end position="206"/>
    </location>
</feature>
<proteinExistence type="predicted"/>
<dbReference type="Pfam" id="PF21041">
    <property type="entry name" value="XMAP215_CLASP_TOG"/>
    <property type="match status" value="1"/>
</dbReference>
<dbReference type="OrthoDB" id="46159at2759"/>
<evidence type="ECO:0000256" key="3">
    <source>
        <dbReference type="ARBA" id="ARBA00022737"/>
    </source>
</evidence>
<feature type="domain" description="TOG" evidence="7">
    <location>
        <begin position="1"/>
        <end position="234"/>
    </location>
</feature>
<dbReference type="GO" id="GO:0090307">
    <property type="term" value="P:mitotic spindle assembly"/>
    <property type="evidence" value="ECO:0007669"/>
    <property type="project" value="TreeGrafter"/>
</dbReference>
<feature type="region of interest" description="Disordered" evidence="6">
    <location>
        <begin position="613"/>
        <end position="695"/>
    </location>
</feature>
<reference evidence="8" key="1">
    <citation type="submission" date="2017-10" db="EMBL/GenBank/DDBJ databases">
        <title>Transcriptome Assembly of Sugarcane Aphid Adults.</title>
        <authorList>
            <person name="Scully E.D."/>
            <person name="Palmer N.A."/>
            <person name="Geib S.M."/>
            <person name="Sarath G."/>
            <person name="Sattler S.E."/>
        </authorList>
    </citation>
    <scope>NUCLEOTIDE SEQUENCE</scope>
    <source>
        <tissue evidence="8">Whole body</tissue>
    </source>
</reference>
<feature type="domain" description="TOG" evidence="7">
    <location>
        <begin position="324"/>
        <end position="557"/>
    </location>
</feature>
<dbReference type="GO" id="GO:0005876">
    <property type="term" value="C:spindle microtubule"/>
    <property type="evidence" value="ECO:0007669"/>
    <property type="project" value="TreeGrafter"/>
</dbReference>
<organism evidence="8">
    <name type="scientific">Melanaphis sacchari</name>
    <dbReference type="NCBI Taxonomy" id="742174"/>
    <lineage>
        <taxon>Eukaryota</taxon>
        <taxon>Metazoa</taxon>
        <taxon>Ecdysozoa</taxon>
        <taxon>Arthropoda</taxon>
        <taxon>Hexapoda</taxon>
        <taxon>Insecta</taxon>
        <taxon>Pterygota</taxon>
        <taxon>Neoptera</taxon>
        <taxon>Paraneoptera</taxon>
        <taxon>Hemiptera</taxon>
        <taxon>Sternorrhyncha</taxon>
        <taxon>Aphidomorpha</taxon>
        <taxon>Aphidoidea</taxon>
        <taxon>Aphididae</taxon>
        <taxon>Aphidini</taxon>
        <taxon>Melanaphis</taxon>
    </lineage>
</organism>
<sequence length="1358" mass="154162">MAAELPRDLDGFIPLLLTSDIRMKVTVGCKLFTYLEEPSNSIECSDIGIFIDGIVQWLLNSNPKVTQYGIEIITQLINRMRINFRPYISTILPIAIDRIGDSKEPIKVKTLFLIMKLMECNTISPQALFDKISVNAFNHKNSCVKEGSMKLLLLTIEEFGVNCITISKIIPMIIKLLSDPNVQVRQKAFETLVDLYKHVGEKLRIDIQKNYSIPQNKMTDLMNKFDEVKLTTNLLPTTSVGFFSTNDDEPDRACTFTPKYVVSNIKRPVSFLPLKSNSTSPLQQVDFVRKSTSSSALSVSHACGVDEDTFIRSFEDVPTLSIYSIRDLDDTMKKIHESIQDSNEQWNKRVDSLKKIRSLVLIGATKYEEFFNNLRYLEHSFQISIKDLRSQVIRETCITIAFLSQRLGNKFNHFSESIFSNLIDLIQNSAKVTASSGLVAIRFILEYTHAPRIIPILANSLGSKSKDIRRACCEFFDQILRKWPTQAIERHLTILQDCIKKGIADADSSARMLSRKAYWGFCKHFPEHGEILLNKLEPAYRKILLTSSESNSCLSKSVTVESTKLNYHRPSSSHSNISVRSRSAIDLQTAKSSKAHTQNSTLVKQKFNPMVSNQSVTKKGNENLYQTNRERRSRVRVSLSQTASRSGSPSSKLNFVQTNSHKTTSGIPKSRDTSREISPNRFNVHDSHMNSKEPPSLIKPRLIMAQKILVQSQEAESVITDALSNKNCYKSPRKVLERLFDDYNDDSETSSVCSERKIDYRKRFSDSFYLNRSQCGQHKEIWKNSSLKCLNIEDIISRCESSNWNNRKEGLLSLQKYFQQGNIMSKLLLTKITEVFTKMIMDSQTKAISLFLDVLNELIITHSQYLEYWLYTLLVKLFNKGGSDILNSVHSKILKTLEIIRSSFPCDLQLTAVFKFLTDPSQTPNIKIKIFAMSYISQLAVNADSRSIFLSVVNDKKDYATLALIKMIGWTMCNNNIKQGPELRRASQEAILALYSLNASQITLRLSQLPEEYQEAVSGLIKNRVRRSSVDQLMSPKYHNRQSPTSLASPPLQQDNTDAFNSEEIYKSLKQTTAEIQKYSLECHYTGERDAASYDSGISQMSVRTETDNHNLNGYKNGHTTNTDGIIKILDDLDKENLQLDYKQSNLNRLKELIRDGPSDLLVKNFKKIIKVVLKLLMDNEPIVREQAIILITYLVQKPEMVTCFYNFTELIILKVLNMCCDPCKPVVKVAEECSFALSISLQPETVVRVITPLISAKEFPVNLMAIKMMTKLVDMYGSPPVALQMKEIMPGLLQGYDNPDSAVRKSAVFCMVSLHKVFGEQEFAPHISSLNGAKLKLLNLYIERAQQSSPTSPKTTS</sequence>
<dbReference type="SUPFAM" id="SSF48371">
    <property type="entry name" value="ARM repeat"/>
    <property type="match status" value="2"/>
</dbReference>
<dbReference type="InterPro" id="IPR034085">
    <property type="entry name" value="TOG"/>
</dbReference>
<dbReference type="InterPro" id="IPR011989">
    <property type="entry name" value="ARM-like"/>
</dbReference>
<dbReference type="GO" id="GO:0072686">
    <property type="term" value="C:mitotic spindle"/>
    <property type="evidence" value="ECO:0007669"/>
    <property type="project" value="TreeGrafter"/>
</dbReference>
<dbReference type="PROSITE" id="PS50077">
    <property type="entry name" value="HEAT_REPEAT"/>
    <property type="match status" value="1"/>
</dbReference>
<feature type="compositionally biased region" description="Polar residues" evidence="6">
    <location>
        <begin position="1041"/>
        <end position="1054"/>
    </location>
</feature>
<evidence type="ECO:0000259" key="7">
    <source>
        <dbReference type="SMART" id="SM01349"/>
    </source>
</evidence>
<dbReference type="InterPro" id="IPR016024">
    <property type="entry name" value="ARM-type_fold"/>
</dbReference>
<dbReference type="GO" id="GO:0045180">
    <property type="term" value="C:basal cortex"/>
    <property type="evidence" value="ECO:0007669"/>
    <property type="project" value="TreeGrafter"/>
</dbReference>
<evidence type="ECO:0000313" key="8">
    <source>
        <dbReference type="EMBL" id="MBW13830.1"/>
    </source>
</evidence>
<feature type="domain" description="TOG" evidence="7">
    <location>
        <begin position="1128"/>
        <end position="1352"/>
    </location>
</feature>
<dbReference type="GO" id="GO:0005815">
    <property type="term" value="C:microtubule organizing center"/>
    <property type="evidence" value="ECO:0007669"/>
    <property type="project" value="TreeGrafter"/>
</dbReference>
<dbReference type="GO" id="GO:0008017">
    <property type="term" value="F:microtubule binding"/>
    <property type="evidence" value="ECO:0007669"/>
    <property type="project" value="TreeGrafter"/>
</dbReference>
<name>A0A2H8TIG7_9HEMI</name>
<evidence type="ECO:0000256" key="5">
    <source>
        <dbReference type="PROSITE-ProRule" id="PRU00103"/>
    </source>
</evidence>
<keyword evidence="2" id="KW-0963">Cytoplasm</keyword>
<comment type="subcellular location">
    <subcellularLocation>
        <location evidence="1">Cytoplasm</location>
        <location evidence="1">Cytoskeleton</location>
    </subcellularLocation>
</comment>
<feature type="region of interest" description="Disordered" evidence="6">
    <location>
        <begin position="1031"/>
        <end position="1054"/>
    </location>
</feature>
<dbReference type="GO" id="GO:0040001">
    <property type="term" value="P:establishment of mitotic spindle localization"/>
    <property type="evidence" value="ECO:0007669"/>
    <property type="project" value="TreeGrafter"/>
</dbReference>
<evidence type="ECO:0000256" key="2">
    <source>
        <dbReference type="ARBA" id="ARBA00022490"/>
    </source>
</evidence>
<dbReference type="PANTHER" id="PTHR21567">
    <property type="entry name" value="CLASP"/>
    <property type="match status" value="1"/>
</dbReference>
<dbReference type="GO" id="GO:0031110">
    <property type="term" value="P:regulation of microtubule polymerization or depolymerization"/>
    <property type="evidence" value="ECO:0007669"/>
    <property type="project" value="UniProtKB-ARBA"/>
</dbReference>
<evidence type="ECO:0000256" key="4">
    <source>
        <dbReference type="ARBA" id="ARBA00023212"/>
    </source>
</evidence>
<dbReference type="InterPro" id="IPR048491">
    <property type="entry name" value="XMAP215_CLASP_TOG"/>
</dbReference>
<dbReference type="SMART" id="SM01349">
    <property type="entry name" value="TOG"/>
    <property type="match status" value="4"/>
</dbReference>
<feature type="domain" description="TOG" evidence="7">
    <location>
        <begin position="773"/>
        <end position="1031"/>
    </location>
</feature>
<accession>A0A2H8TIG7</accession>
<protein>
    <submittedName>
        <fullName evidence="8">CLIP-associating protein 1</fullName>
    </submittedName>
</protein>
<gene>
    <name evidence="8" type="primary">clasp1_5</name>
</gene>
<dbReference type="PANTHER" id="PTHR21567:SF9">
    <property type="entry name" value="CLIP-ASSOCIATING PROTEIN"/>
    <property type="match status" value="1"/>
</dbReference>
<dbReference type="InterPro" id="IPR024395">
    <property type="entry name" value="CLASP_N_dom"/>
</dbReference>
<feature type="compositionally biased region" description="Polar residues" evidence="6">
    <location>
        <begin position="639"/>
        <end position="667"/>
    </location>
</feature>
<dbReference type="Pfam" id="PF12348">
    <property type="entry name" value="CLASP_N"/>
    <property type="match status" value="2"/>
</dbReference>
<dbReference type="EMBL" id="GFXV01002025">
    <property type="protein sequence ID" value="MBW13830.1"/>
    <property type="molecule type" value="Transcribed_RNA"/>
</dbReference>
<evidence type="ECO:0000256" key="6">
    <source>
        <dbReference type="SAM" id="MobiDB-lite"/>
    </source>
</evidence>
<keyword evidence="4" id="KW-0206">Cytoskeleton</keyword>
<dbReference type="GO" id="GO:1902903">
    <property type="term" value="P:regulation of supramolecular fiber organization"/>
    <property type="evidence" value="ECO:0007669"/>
    <property type="project" value="UniProtKB-ARBA"/>
</dbReference>
<feature type="compositionally biased region" description="Polar residues" evidence="6">
    <location>
        <begin position="613"/>
        <end position="627"/>
    </location>
</feature>
<evidence type="ECO:0000256" key="1">
    <source>
        <dbReference type="ARBA" id="ARBA00004245"/>
    </source>
</evidence>
<dbReference type="GO" id="GO:0000776">
    <property type="term" value="C:kinetochore"/>
    <property type="evidence" value="ECO:0007669"/>
    <property type="project" value="TreeGrafter"/>
</dbReference>
<dbReference type="GO" id="GO:0005881">
    <property type="term" value="C:cytoplasmic microtubule"/>
    <property type="evidence" value="ECO:0007669"/>
    <property type="project" value="TreeGrafter"/>
</dbReference>
<dbReference type="InterPro" id="IPR021133">
    <property type="entry name" value="HEAT_type_2"/>
</dbReference>
<dbReference type="Gene3D" id="1.25.10.10">
    <property type="entry name" value="Leucine-rich Repeat Variant"/>
    <property type="match status" value="4"/>
</dbReference>
<keyword evidence="3" id="KW-0677">Repeat</keyword>